<accession>A0A2I4NNT4</accession>
<evidence type="ECO:0000313" key="2">
    <source>
        <dbReference type="Proteomes" id="UP000473887"/>
    </source>
</evidence>
<gene>
    <name evidence="1" type="ORF">EXM69_13260</name>
</gene>
<evidence type="ECO:0000313" key="1">
    <source>
        <dbReference type="EMBL" id="NEZ92890.1"/>
    </source>
</evidence>
<dbReference type="Proteomes" id="UP000473887">
    <property type="component" value="Unassembled WGS sequence"/>
</dbReference>
<organism evidence="1 2">
    <name type="scientific">Clostridium botulinum</name>
    <dbReference type="NCBI Taxonomy" id="1491"/>
    <lineage>
        <taxon>Bacteria</taxon>
        <taxon>Bacillati</taxon>
        <taxon>Bacillota</taxon>
        <taxon>Clostridia</taxon>
        <taxon>Eubacteriales</taxon>
        <taxon>Clostridiaceae</taxon>
        <taxon>Clostridium</taxon>
    </lineage>
</organism>
<dbReference type="OMA" id="TIYIKME"/>
<name>A0A2I4NNT4_CLOBO</name>
<reference evidence="1 2" key="1">
    <citation type="submission" date="2019-02" db="EMBL/GenBank/DDBJ databases">
        <title>Genome sequencing of Clostridium botulinum clinical isolates.</title>
        <authorList>
            <person name="Brunt J."/>
            <person name="Van Vliet A.H.M."/>
            <person name="Stringer S.C."/>
            <person name="Grant K.A."/>
            <person name="Carter A.C."/>
            <person name="Peck M.W."/>
        </authorList>
    </citation>
    <scope>NUCLEOTIDE SEQUENCE [LARGE SCALE GENOMIC DNA]</scope>
    <source>
        <strain evidence="1 2">H142660711</strain>
    </source>
</reference>
<dbReference type="AlphaFoldDB" id="A0A2I4NNT4"/>
<protein>
    <submittedName>
        <fullName evidence="1">Uncharacterized protein</fullName>
    </submittedName>
</protein>
<comment type="caution">
    <text evidence="1">The sequence shown here is derived from an EMBL/GenBank/DDBJ whole genome shotgun (WGS) entry which is preliminary data.</text>
</comment>
<proteinExistence type="predicted"/>
<sequence length="71" mass="8590">MNNFYFKIHNLPSLNKTIYVKFEYKNVIYSNSNYEVIKLLYIDMLSRQLRCNKKDIIPISKKKYLNSTKCC</sequence>
<dbReference type="RefSeq" id="WP_012291562.1">
    <property type="nucleotide sequence ID" value="NZ_CP031095.1"/>
</dbReference>
<dbReference type="EMBL" id="SGKC01000027">
    <property type="protein sequence ID" value="NEZ92890.1"/>
    <property type="molecule type" value="Genomic_DNA"/>
</dbReference>